<dbReference type="OrthoDB" id="3477286at2759"/>
<dbReference type="AlphaFoldDB" id="A0A6A6DZR3"/>
<keyword evidence="3" id="KW-1185">Reference proteome</keyword>
<gene>
    <name evidence="2" type="ORF">K469DRAFT_667475</name>
</gene>
<accession>A0A6A6DZR3</accession>
<name>A0A6A6DZR3_9PEZI</name>
<evidence type="ECO:0000313" key="3">
    <source>
        <dbReference type="Proteomes" id="UP000800200"/>
    </source>
</evidence>
<reference evidence="2" key="1">
    <citation type="journal article" date="2020" name="Stud. Mycol.">
        <title>101 Dothideomycetes genomes: a test case for predicting lifestyles and emergence of pathogens.</title>
        <authorList>
            <person name="Haridas S."/>
            <person name="Albert R."/>
            <person name="Binder M."/>
            <person name="Bloem J."/>
            <person name="Labutti K."/>
            <person name="Salamov A."/>
            <person name="Andreopoulos B."/>
            <person name="Baker S."/>
            <person name="Barry K."/>
            <person name="Bills G."/>
            <person name="Bluhm B."/>
            <person name="Cannon C."/>
            <person name="Castanera R."/>
            <person name="Culley D."/>
            <person name="Daum C."/>
            <person name="Ezra D."/>
            <person name="Gonzalez J."/>
            <person name="Henrissat B."/>
            <person name="Kuo A."/>
            <person name="Liang C."/>
            <person name="Lipzen A."/>
            <person name="Lutzoni F."/>
            <person name="Magnuson J."/>
            <person name="Mondo S."/>
            <person name="Nolan M."/>
            <person name="Ohm R."/>
            <person name="Pangilinan J."/>
            <person name="Park H.-J."/>
            <person name="Ramirez L."/>
            <person name="Alfaro M."/>
            <person name="Sun H."/>
            <person name="Tritt A."/>
            <person name="Yoshinaga Y."/>
            <person name="Zwiers L.-H."/>
            <person name="Turgeon B."/>
            <person name="Goodwin S."/>
            <person name="Spatafora J."/>
            <person name="Crous P."/>
            <person name="Grigoriev I."/>
        </authorList>
    </citation>
    <scope>NUCLEOTIDE SEQUENCE</scope>
    <source>
        <strain evidence="2">CBS 207.26</strain>
    </source>
</reference>
<dbReference type="EMBL" id="ML994640">
    <property type="protein sequence ID" value="KAF2183789.1"/>
    <property type="molecule type" value="Genomic_DNA"/>
</dbReference>
<organism evidence="2 3">
    <name type="scientific">Zopfia rhizophila CBS 207.26</name>
    <dbReference type="NCBI Taxonomy" id="1314779"/>
    <lineage>
        <taxon>Eukaryota</taxon>
        <taxon>Fungi</taxon>
        <taxon>Dikarya</taxon>
        <taxon>Ascomycota</taxon>
        <taxon>Pezizomycotina</taxon>
        <taxon>Dothideomycetes</taxon>
        <taxon>Dothideomycetes incertae sedis</taxon>
        <taxon>Zopfiaceae</taxon>
        <taxon>Zopfia</taxon>
    </lineage>
</organism>
<protein>
    <recommendedName>
        <fullName evidence="1">Heterokaryon incompatibility domain-containing protein</fullName>
    </recommendedName>
</protein>
<dbReference type="Pfam" id="PF06985">
    <property type="entry name" value="HET"/>
    <property type="match status" value="1"/>
</dbReference>
<feature type="domain" description="Heterokaryon incompatibility" evidence="1">
    <location>
        <begin position="14"/>
        <end position="147"/>
    </location>
</feature>
<dbReference type="PANTHER" id="PTHR24148:SF64">
    <property type="entry name" value="HETEROKARYON INCOMPATIBILITY DOMAIN-CONTAINING PROTEIN"/>
    <property type="match status" value="1"/>
</dbReference>
<evidence type="ECO:0000313" key="2">
    <source>
        <dbReference type="EMBL" id="KAF2183789.1"/>
    </source>
</evidence>
<sequence>MSKSYKAPSWSCGTKPWDKKIKIDKDGVRSYFEVPESLIEAFIALRGRRKERVLWVDAICINRKDKNEKSQQVPMTSEIYGSAEGVCVWLGEGDEDSKMALDFVQKEVVQLHDFDKLCNNHDTAPKWNAMFNLMKCPWFSHRWIVQEIALARVAQLYCGRRNIPCQDFADAVQLFVQVESATHQLLEVMQIHDSFYHVPRWLEYVSDLGRSLLLDATGTLFHYSKSGTPGKSDRQALLSPEYLLSKLSIFQASNTRDIYALLTIAKDTNPVP</sequence>
<dbReference type="InterPro" id="IPR010730">
    <property type="entry name" value="HET"/>
</dbReference>
<evidence type="ECO:0000259" key="1">
    <source>
        <dbReference type="Pfam" id="PF06985"/>
    </source>
</evidence>
<dbReference type="Proteomes" id="UP000800200">
    <property type="component" value="Unassembled WGS sequence"/>
</dbReference>
<proteinExistence type="predicted"/>
<dbReference type="PANTHER" id="PTHR24148">
    <property type="entry name" value="ANKYRIN REPEAT DOMAIN-CONTAINING PROTEIN 39 HOMOLOG-RELATED"/>
    <property type="match status" value="1"/>
</dbReference>
<dbReference type="InterPro" id="IPR052895">
    <property type="entry name" value="HetReg/Transcr_Mod"/>
</dbReference>